<comment type="caution">
    <text evidence="2">The sequence shown here is derived from an EMBL/GenBank/DDBJ whole genome shotgun (WGS) entry which is preliminary data.</text>
</comment>
<keyword evidence="3" id="KW-1185">Reference proteome</keyword>
<proteinExistence type="predicted"/>
<dbReference type="Proteomes" id="UP001066276">
    <property type="component" value="Chromosome 3_1"/>
</dbReference>
<sequence length="145" mass="16052">MSTSQCSIEVPPHAKTSVNWDNLSRFAAQIFHALRLCCTVPQDVVFIAGTLTTEIESASVCRRRFHRRNSNGRIQGHLGELQRQDPRSPQLPPISPPTAQESQDLGESNCPLRRFYKSIEVLGCSRLTDIVEGTPMGSSTSSPMK</sequence>
<dbReference type="AlphaFoldDB" id="A0AAV7UA62"/>
<evidence type="ECO:0000256" key="1">
    <source>
        <dbReference type="SAM" id="MobiDB-lite"/>
    </source>
</evidence>
<gene>
    <name evidence="2" type="ORF">NDU88_002058</name>
</gene>
<reference evidence="2" key="1">
    <citation type="journal article" date="2022" name="bioRxiv">
        <title>Sequencing and chromosome-scale assembly of the giantPleurodeles waltlgenome.</title>
        <authorList>
            <person name="Brown T."/>
            <person name="Elewa A."/>
            <person name="Iarovenko S."/>
            <person name="Subramanian E."/>
            <person name="Araus A.J."/>
            <person name="Petzold A."/>
            <person name="Susuki M."/>
            <person name="Suzuki K.-i.T."/>
            <person name="Hayashi T."/>
            <person name="Toyoda A."/>
            <person name="Oliveira C."/>
            <person name="Osipova E."/>
            <person name="Leigh N.D."/>
            <person name="Simon A."/>
            <person name="Yun M.H."/>
        </authorList>
    </citation>
    <scope>NUCLEOTIDE SEQUENCE</scope>
    <source>
        <strain evidence="2">20211129_DDA</strain>
        <tissue evidence="2">Liver</tissue>
    </source>
</reference>
<protein>
    <submittedName>
        <fullName evidence="2">Uncharacterized protein</fullName>
    </submittedName>
</protein>
<feature type="region of interest" description="Disordered" evidence="1">
    <location>
        <begin position="71"/>
        <end position="107"/>
    </location>
</feature>
<dbReference type="EMBL" id="JANPWB010000005">
    <property type="protein sequence ID" value="KAJ1185264.1"/>
    <property type="molecule type" value="Genomic_DNA"/>
</dbReference>
<accession>A0AAV7UA62</accession>
<evidence type="ECO:0000313" key="2">
    <source>
        <dbReference type="EMBL" id="KAJ1185264.1"/>
    </source>
</evidence>
<name>A0AAV7UA62_PLEWA</name>
<evidence type="ECO:0000313" key="3">
    <source>
        <dbReference type="Proteomes" id="UP001066276"/>
    </source>
</evidence>
<organism evidence="2 3">
    <name type="scientific">Pleurodeles waltl</name>
    <name type="common">Iberian ribbed newt</name>
    <dbReference type="NCBI Taxonomy" id="8319"/>
    <lineage>
        <taxon>Eukaryota</taxon>
        <taxon>Metazoa</taxon>
        <taxon>Chordata</taxon>
        <taxon>Craniata</taxon>
        <taxon>Vertebrata</taxon>
        <taxon>Euteleostomi</taxon>
        <taxon>Amphibia</taxon>
        <taxon>Batrachia</taxon>
        <taxon>Caudata</taxon>
        <taxon>Salamandroidea</taxon>
        <taxon>Salamandridae</taxon>
        <taxon>Pleurodelinae</taxon>
        <taxon>Pleurodeles</taxon>
    </lineage>
</organism>